<keyword evidence="2" id="KW-0378">Hydrolase</keyword>
<dbReference type="EMBL" id="JBHSKG010000001">
    <property type="protein sequence ID" value="MFC5137203.1"/>
    <property type="molecule type" value="Genomic_DNA"/>
</dbReference>
<dbReference type="PANTHER" id="PTHR43309">
    <property type="entry name" value="5-OXOPROLINASE SUBUNIT C"/>
    <property type="match status" value="1"/>
</dbReference>
<dbReference type="SUPFAM" id="SSF50891">
    <property type="entry name" value="Cyclophilin-like"/>
    <property type="match status" value="1"/>
</dbReference>
<evidence type="ECO:0000256" key="2">
    <source>
        <dbReference type="ARBA" id="ARBA00022801"/>
    </source>
</evidence>
<protein>
    <submittedName>
        <fullName evidence="5">Biotin-dependent carboxyltransferase family protein</fullName>
    </submittedName>
</protein>
<name>A0ABV9ZAQ8_9PSEU</name>
<evidence type="ECO:0000313" key="6">
    <source>
        <dbReference type="Proteomes" id="UP001596175"/>
    </source>
</evidence>
<organism evidence="5 6">
    <name type="scientific">Actinomycetospora rhizophila</name>
    <dbReference type="NCBI Taxonomy" id="1416876"/>
    <lineage>
        <taxon>Bacteria</taxon>
        <taxon>Bacillati</taxon>
        <taxon>Actinomycetota</taxon>
        <taxon>Actinomycetes</taxon>
        <taxon>Pseudonocardiales</taxon>
        <taxon>Pseudonocardiaceae</taxon>
        <taxon>Actinomycetospora</taxon>
    </lineage>
</organism>
<dbReference type="PANTHER" id="PTHR43309:SF3">
    <property type="entry name" value="5-OXOPROLINASE SUBUNIT C"/>
    <property type="match status" value="1"/>
</dbReference>
<comment type="caution">
    <text evidence="5">The sequence shown here is derived from an EMBL/GenBank/DDBJ whole genome shotgun (WGS) entry which is preliminary data.</text>
</comment>
<gene>
    <name evidence="5" type="ORF">ACFPK1_03100</name>
</gene>
<dbReference type="RefSeq" id="WP_378019408.1">
    <property type="nucleotide sequence ID" value="NZ_JBHSKG010000001.1"/>
</dbReference>
<reference evidence="6" key="1">
    <citation type="journal article" date="2019" name="Int. J. Syst. Evol. Microbiol.">
        <title>The Global Catalogue of Microorganisms (GCM) 10K type strain sequencing project: providing services to taxonomists for standard genome sequencing and annotation.</title>
        <authorList>
            <consortium name="The Broad Institute Genomics Platform"/>
            <consortium name="The Broad Institute Genome Sequencing Center for Infectious Disease"/>
            <person name="Wu L."/>
            <person name="Ma J."/>
        </authorList>
    </citation>
    <scope>NUCLEOTIDE SEQUENCE [LARGE SCALE GENOMIC DNA]</scope>
    <source>
        <strain evidence="6">XZYJ18</strain>
    </source>
</reference>
<dbReference type="InterPro" id="IPR029000">
    <property type="entry name" value="Cyclophilin-like_dom_sf"/>
</dbReference>
<evidence type="ECO:0000313" key="5">
    <source>
        <dbReference type="EMBL" id="MFC5137203.1"/>
    </source>
</evidence>
<accession>A0ABV9ZAQ8</accession>
<evidence type="ECO:0000256" key="3">
    <source>
        <dbReference type="ARBA" id="ARBA00022840"/>
    </source>
</evidence>
<proteinExistence type="predicted"/>
<dbReference type="Gene3D" id="2.40.100.10">
    <property type="entry name" value="Cyclophilin-like"/>
    <property type="match status" value="1"/>
</dbReference>
<dbReference type="InterPro" id="IPR052708">
    <property type="entry name" value="PxpC"/>
</dbReference>
<feature type="domain" description="Carboxyltransferase" evidence="4">
    <location>
        <begin position="26"/>
        <end position="294"/>
    </location>
</feature>
<keyword evidence="6" id="KW-1185">Reference proteome</keyword>
<dbReference type="Proteomes" id="UP001596175">
    <property type="component" value="Unassembled WGS sequence"/>
</dbReference>
<dbReference type="InterPro" id="IPR003778">
    <property type="entry name" value="CT_A_B"/>
</dbReference>
<dbReference type="SMART" id="SM00797">
    <property type="entry name" value="AHS2"/>
    <property type="match status" value="1"/>
</dbReference>
<evidence type="ECO:0000256" key="1">
    <source>
        <dbReference type="ARBA" id="ARBA00022741"/>
    </source>
</evidence>
<keyword evidence="1" id="KW-0547">Nucleotide-binding</keyword>
<keyword evidence="3" id="KW-0067">ATP-binding</keyword>
<sequence>MTRELVVEEVGPQALVVDRGRPGWAHIGVPPAGALDGPAHALAQRLVGNPPGAAGLEVLLGGLALRAGEALTVALTGPPGGLRLRRDGRDRPVASHQPVHVAAGDVVVVPAPASGLRGYLAVGGGVAVDEVLGSRSADTLSGLGPAPLEIGTRLPVGPPTAVPALGTGAVPVSAAPDAVRVRLHLGPRADWVDDAAGRLRAGTWTVAPTGDRVGVRLEGPALERAAARRGEELRSEGLVGGAVQVPPDGQPVVFLADHPTTGGYPVVGVVDPAEMAVFAQLRPGSSVRFSPVVTPPPD</sequence>
<dbReference type="Pfam" id="PF02626">
    <property type="entry name" value="CT_A_B"/>
    <property type="match status" value="1"/>
</dbReference>
<evidence type="ECO:0000259" key="4">
    <source>
        <dbReference type="SMART" id="SM00797"/>
    </source>
</evidence>